<dbReference type="PANTHER" id="PTHR43341">
    <property type="entry name" value="AMINO ACID PERMEASE"/>
    <property type="match status" value="1"/>
</dbReference>
<evidence type="ECO:0000256" key="1">
    <source>
        <dbReference type="ARBA" id="ARBA00004141"/>
    </source>
</evidence>
<feature type="transmembrane region" description="Helical" evidence="5">
    <location>
        <begin position="12"/>
        <end position="35"/>
    </location>
</feature>
<name>W7MWF2_GIBM7</name>
<dbReference type="VEuPathDB" id="FungiDB:FVEG_10839"/>
<evidence type="ECO:0000313" key="7">
    <source>
        <dbReference type="EMBL" id="EWG52005.1"/>
    </source>
</evidence>
<dbReference type="GO" id="GO:0016020">
    <property type="term" value="C:membrane"/>
    <property type="evidence" value="ECO:0007669"/>
    <property type="project" value="UniProtKB-SubCell"/>
</dbReference>
<feature type="transmembrane region" description="Helical" evidence="5">
    <location>
        <begin position="98"/>
        <end position="119"/>
    </location>
</feature>
<keyword evidence="2 5" id="KW-0812">Transmembrane</keyword>
<dbReference type="EMBL" id="DS022256">
    <property type="protein sequence ID" value="EWG52005.1"/>
    <property type="molecule type" value="Genomic_DNA"/>
</dbReference>
<accession>W7MWF2</accession>
<dbReference type="GeneID" id="30068398"/>
<comment type="subcellular location">
    <subcellularLocation>
        <location evidence="1">Membrane</location>
        <topology evidence="1">Multi-pass membrane protein</topology>
    </subcellularLocation>
</comment>
<dbReference type="EMBL" id="CM000588">
    <property type="protein sequence ID" value="EWG52005.1"/>
    <property type="molecule type" value="Genomic_DNA"/>
</dbReference>
<dbReference type="GO" id="GO:0015171">
    <property type="term" value="F:amino acid transmembrane transporter activity"/>
    <property type="evidence" value="ECO:0007669"/>
    <property type="project" value="TreeGrafter"/>
</dbReference>
<evidence type="ECO:0000256" key="5">
    <source>
        <dbReference type="SAM" id="Phobius"/>
    </source>
</evidence>
<evidence type="ECO:0000256" key="2">
    <source>
        <dbReference type="ARBA" id="ARBA00022692"/>
    </source>
</evidence>
<dbReference type="Gene3D" id="1.20.1740.10">
    <property type="entry name" value="Amino acid/polyamine transporter I"/>
    <property type="match status" value="1"/>
</dbReference>
<sequence length="276" mass="29829">MPRAFKTIIHRLRIFFIGGCLCVGMLTTMSILQAVQTHTVVPLHSNVISMGRLQIPVLPSIVTPVSITAIVSAGNAYTFNASRNLHALALEGQAPKGVPYLAVVVVMTLACLALLALGLTSAKVLNCILNFCTAATMLCAAKLDCHGNHMDPIERCDEGTRISIGRHFYLPGLGFSHTPVIGRFAAPLSFCRFKDMPSSSEATGARQLLSSITALSLLRVALASGGSCSRRLGFHGASEVDLVSHLYFFDVLTEHYRHEREVAPQNLKDKILAKIF</sequence>
<organism evidence="7 8">
    <name type="scientific">Gibberella moniliformis (strain M3125 / FGSC 7600)</name>
    <name type="common">Maize ear and stalk rot fungus</name>
    <name type="synonym">Fusarium verticillioides</name>
    <dbReference type="NCBI Taxonomy" id="334819"/>
    <lineage>
        <taxon>Eukaryota</taxon>
        <taxon>Fungi</taxon>
        <taxon>Dikarya</taxon>
        <taxon>Ascomycota</taxon>
        <taxon>Pezizomycotina</taxon>
        <taxon>Sordariomycetes</taxon>
        <taxon>Hypocreomycetidae</taxon>
        <taxon>Hypocreales</taxon>
        <taxon>Nectriaceae</taxon>
        <taxon>Fusarium</taxon>
        <taxon>Fusarium fujikuroi species complex</taxon>
    </lineage>
</organism>
<keyword evidence="8" id="KW-1185">Reference proteome</keyword>
<proteinExistence type="predicted"/>
<dbReference type="Pfam" id="PF00324">
    <property type="entry name" value="AA_permease"/>
    <property type="match status" value="1"/>
</dbReference>
<dbReference type="Proteomes" id="UP000009096">
    <property type="component" value="Chromosome 11"/>
</dbReference>
<feature type="domain" description="Amino acid permease/ SLC12A" evidence="6">
    <location>
        <begin position="1"/>
        <end position="139"/>
    </location>
</feature>
<dbReference type="InterPro" id="IPR050524">
    <property type="entry name" value="APC_YAT"/>
</dbReference>
<keyword evidence="4 5" id="KW-0472">Membrane</keyword>
<dbReference type="RefSeq" id="XP_018758196.1">
    <property type="nucleotide sequence ID" value="XM_018900008.1"/>
</dbReference>
<protein>
    <recommendedName>
        <fullName evidence="6">Amino acid permease/ SLC12A domain-containing protein</fullName>
    </recommendedName>
</protein>
<evidence type="ECO:0000256" key="4">
    <source>
        <dbReference type="ARBA" id="ARBA00023136"/>
    </source>
</evidence>
<dbReference type="PANTHER" id="PTHR43341:SF15">
    <property type="entry name" value="GENERAL AMINO ACID PERMEASE AGP2"/>
    <property type="match status" value="1"/>
</dbReference>
<reference evidence="7 8" key="1">
    <citation type="journal article" date="2010" name="Nature">
        <title>Comparative genomics reveals mobile pathogenicity chromosomes in Fusarium.</title>
        <authorList>
            <person name="Ma L.J."/>
            <person name="van der Does H.C."/>
            <person name="Borkovich K.A."/>
            <person name="Coleman J.J."/>
            <person name="Daboussi M.J."/>
            <person name="Di Pietro A."/>
            <person name="Dufresne M."/>
            <person name="Freitag M."/>
            <person name="Grabherr M."/>
            <person name="Henrissat B."/>
            <person name="Houterman P.M."/>
            <person name="Kang S."/>
            <person name="Shim W.B."/>
            <person name="Woloshuk C."/>
            <person name="Xie X."/>
            <person name="Xu J.R."/>
            <person name="Antoniw J."/>
            <person name="Baker S.E."/>
            <person name="Bluhm B.H."/>
            <person name="Breakspear A."/>
            <person name="Brown D.W."/>
            <person name="Butchko R.A."/>
            <person name="Chapman S."/>
            <person name="Coulson R."/>
            <person name="Coutinho P.M."/>
            <person name="Danchin E.G."/>
            <person name="Diener A."/>
            <person name="Gale L.R."/>
            <person name="Gardiner D.M."/>
            <person name="Goff S."/>
            <person name="Hammond-Kosack K.E."/>
            <person name="Hilburn K."/>
            <person name="Hua-Van A."/>
            <person name="Jonkers W."/>
            <person name="Kazan K."/>
            <person name="Kodira C.D."/>
            <person name="Koehrsen M."/>
            <person name="Kumar L."/>
            <person name="Lee Y.H."/>
            <person name="Li L."/>
            <person name="Manners J.M."/>
            <person name="Miranda-Saavedra D."/>
            <person name="Mukherjee M."/>
            <person name="Park G."/>
            <person name="Park J."/>
            <person name="Park S.Y."/>
            <person name="Proctor R.H."/>
            <person name="Regev A."/>
            <person name="Ruiz-Roldan M.C."/>
            <person name="Sain D."/>
            <person name="Sakthikumar S."/>
            <person name="Sykes S."/>
            <person name="Schwartz D.C."/>
            <person name="Turgeon B.G."/>
            <person name="Wapinski I."/>
            <person name="Yoder O."/>
            <person name="Young S."/>
            <person name="Zeng Q."/>
            <person name="Zhou S."/>
            <person name="Galagan J."/>
            <person name="Cuomo C.A."/>
            <person name="Kistler H.C."/>
            <person name="Rep M."/>
        </authorList>
    </citation>
    <scope>NUCLEOTIDE SEQUENCE [LARGE SCALE GENOMIC DNA]</scope>
    <source>
        <strain evidence="8">M3125 / FGSC 7600</strain>
    </source>
</reference>
<gene>
    <name evidence="7" type="ORF">FVEG_10839</name>
</gene>
<feature type="transmembrane region" description="Helical" evidence="5">
    <location>
        <begin position="55"/>
        <end position="77"/>
    </location>
</feature>
<evidence type="ECO:0000259" key="6">
    <source>
        <dbReference type="Pfam" id="PF00324"/>
    </source>
</evidence>
<dbReference type="InterPro" id="IPR004841">
    <property type="entry name" value="AA-permease/SLC12A_dom"/>
</dbReference>
<evidence type="ECO:0000313" key="8">
    <source>
        <dbReference type="Proteomes" id="UP000009096"/>
    </source>
</evidence>
<dbReference type="OrthoDB" id="10062876at2759"/>
<dbReference type="KEGG" id="fvr:FVEG_10839"/>
<evidence type="ECO:0000256" key="3">
    <source>
        <dbReference type="ARBA" id="ARBA00022989"/>
    </source>
</evidence>
<dbReference type="AlphaFoldDB" id="W7MWF2"/>
<keyword evidence="3 5" id="KW-1133">Transmembrane helix</keyword>